<dbReference type="Proteomes" id="UP001342826">
    <property type="component" value="Unassembled WGS sequence"/>
</dbReference>
<dbReference type="Gene3D" id="1.10.357.10">
    <property type="entry name" value="Tetracycline Repressor, domain 2"/>
    <property type="match status" value="1"/>
</dbReference>
<comment type="caution">
    <text evidence="5">The sequence shown here is derived from an EMBL/GenBank/DDBJ whole genome shotgun (WGS) entry which is preliminary data.</text>
</comment>
<evidence type="ECO:0000256" key="3">
    <source>
        <dbReference type="PROSITE-ProRule" id="PRU00335"/>
    </source>
</evidence>
<dbReference type="PANTHER" id="PTHR43479:SF8">
    <property type="entry name" value="TRANSCRIPTIONAL REGULATOR, TETR FAMILY"/>
    <property type="match status" value="1"/>
</dbReference>
<dbReference type="EMBL" id="JARTFS010000008">
    <property type="protein sequence ID" value="MED4401959.1"/>
    <property type="molecule type" value="Genomic_DNA"/>
</dbReference>
<organism evidence="5 6">
    <name type="scientific">Metabacillus fastidiosus</name>
    <dbReference type="NCBI Taxonomy" id="1458"/>
    <lineage>
        <taxon>Bacteria</taxon>
        <taxon>Bacillati</taxon>
        <taxon>Bacillota</taxon>
        <taxon>Bacilli</taxon>
        <taxon>Bacillales</taxon>
        <taxon>Bacillaceae</taxon>
        <taxon>Metabacillus</taxon>
    </lineage>
</organism>
<dbReference type="RefSeq" id="WP_328015268.1">
    <property type="nucleotide sequence ID" value="NZ_JARTFS010000008.1"/>
</dbReference>
<evidence type="ECO:0000259" key="4">
    <source>
        <dbReference type="PROSITE" id="PS50977"/>
    </source>
</evidence>
<dbReference type="InterPro" id="IPR001647">
    <property type="entry name" value="HTH_TetR"/>
</dbReference>
<evidence type="ECO:0000313" key="5">
    <source>
        <dbReference type="EMBL" id="MED4401959.1"/>
    </source>
</evidence>
<proteinExistence type="predicted"/>
<keyword evidence="1" id="KW-0678">Repressor</keyword>
<protein>
    <submittedName>
        <fullName evidence="5">TetR/AcrR family transcriptional regulator</fullName>
    </submittedName>
</protein>
<dbReference type="PANTHER" id="PTHR43479">
    <property type="entry name" value="ACREF/ENVCD OPERON REPRESSOR-RELATED"/>
    <property type="match status" value="1"/>
</dbReference>
<dbReference type="InterPro" id="IPR050624">
    <property type="entry name" value="HTH-type_Tx_Regulator"/>
</dbReference>
<evidence type="ECO:0000256" key="2">
    <source>
        <dbReference type="ARBA" id="ARBA00023125"/>
    </source>
</evidence>
<evidence type="ECO:0000313" key="6">
    <source>
        <dbReference type="Proteomes" id="UP001342826"/>
    </source>
</evidence>
<keyword evidence="6" id="KW-1185">Reference proteome</keyword>
<name>A0ABU6NXW7_9BACI</name>
<sequence length="178" mass="20369">MRIKEAAIHEFASRGFYSTKVSDIVSRSKLTQPAFYIYFSNKDAIFDELVNDFRLKLNELIGSLRLSSEVKKEDLTLTLTKSIEILFDFFAENENLTRIGLILAHDAEQYKEKIIELLAVNLKYEQKAGYFRSNLSMDIIAVCIYGMIENLIISHLLTKKSTSKMLANEVVSLIMKGL</sequence>
<reference evidence="5 6" key="1">
    <citation type="submission" date="2023-03" db="EMBL/GenBank/DDBJ databases">
        <title>Bacillus Genome Sequencing.</title>
        <authorList>
            <person name="Dunlap C."/>
        </authorList>
    </citation>
    <scope>NUCLEOTIDE SEQUENCE [LARGE SCALE GENOMIC DNA]</scope>
    <source>
        <strain evidence="5 6">NRS-1717</strain>
    </source>
</reference>
<dbReference type="Pfam" id="PF00440">
    <property type="entry name" value="TetR_N"/>
    <property type="match status" value="1"/>
</dbReference>
<evidence type="ECO:0000256" key="1">
    <source>
        <dbReference type="ARBA" id="ARBA00022491"/>
    </source>
</evidence>
<dbReference type="PRINTS" id="PR00455">
    <property type="entry name" value="HTHTETR"/>
</dbReference>
<dbReference type="SUPFAM" id="SSF48498">
    <property type="entry name" value="Tetracyclin repressor-like, C-terminal domain"/>
    <property type="match status" value="1"/>
</dbReference>
<dbReference type="PROSITE" id="PS50977">
    <property type="entry name" value="HTH_TETR_2"/>
    <property type="match status" value="1"/>
</dbReference>
<dbReference type="InterPro" id="IPR009057">
    <property type="entry name" value="Homeodomain-like_sf"/>
</dbReference>
<gene>
    <name evidence="5" type="ORF">P9271_11585</name>
</gene>
<dbReference type="SUPFAM" id="SSF46689">
    <property type="entry name" value="Homeodomain-like"/>
    <property type="match status" value="1"/>
</dbReference>
<accession>A0ABU6NXW7</accession>
<feature type="DNA-binding region" description="H-T-H motif" evidence="3">
    <location>
        <begin position="20"/>
        <end position="39"/>
    </location>
</feature>
<dbReference type="InterPro" id="IPR036271">
    <property type="entry name" value="Tet_transcr_reg_TetR-rel_C_sf"/>
</dbReference>
<keyword evidence="2 3" id="KW-0238">DNA-binding</keyword>
<feature type="domain" description="HTH tetR-type" evidence="4">
    <location>
        <begin position="1"/>
        <end position="57"/>
    </location>
</feature>